<evidence type="ECO:0000256" key="3">
    <source>
        <dbReference type="ARBA" id="ARBA00023163"/>
    </source>
</evidence>
<dbReference type="Pfam" id="PF00356">
    <property type="entry name" value="LacI"/>
    <property type="match status" value="1"/>
</dbReference>
<dbReference type="SUPFAM" id="SSF53822">
    <property type="entry name" value="Periplasmic binding protein-like I"/>
    <property type="match status" value="1"/>
</dbReference>
<feature type="domain" description="HTH lacI-type" evidence="4">
    <location>
        <begin position="2"/>
        <end position="56"/>
    </location>
</feature>
<dbReference type="CDD" id="cd01392">
    <property type="entry name" value="HTH_LacI"/>
    <property type="match status" value="1"/>
</dbReference>
<dbReference type="InterPro" id="IPR028082">
    <property type="entry name" value="Peripla_BP_I"/>
</dbReference>
<dbReference type="CDD" id="cd06270">
    <property type="entry name" value="PBP1_GalS-like"/>
    <property type="match status" value="1"/>
</dbReference>
<sequence>MANIKDVARIAGVSVSTVSRVVNDSASVAPEKRAVVEAAMKKLQYRPNSLARALVSRQSNCIGLMVGELDSPFFSQLMRGVDDVVVDGGRFLMITSGYHDKQREEKALDLLQQRQCDALIVHSKALSDERLQALAATGTPVVFINRLVPGYEDRSIYLDNQQGAYLATRHLLSKGHRAIAFIGTNLVEVSDGDERLHGYQQALDEFNVPFNPDICVTAQPTEDGGGDAMSKLLAHQRKFSAVMCYNDPMAAGAMGFLLDSGFEVPHDISVVGFDDVVITRYLRPKLTTVHYPIEEMGRTAARLALQMLNKVPRLAESELRFAPRLVVRQSVKTFRES</sequence>
<keyword evidence="3" id="KW-0804">Transcription</keyword>
<accession>A0AB38YES1</accession>
<keyword evidence="1" id="KW-0805">Transcription regulation</keyword>
<gene>
    <name evidence="5" type="ORF">NFC81_14270</name>
</gene>
<dbReference type="SUPFAM" id="SSF47413">
    <property type="entry name" value="lambda repressor-like DNA-binding domains"/>
    <property type="match status" value="1"/>
</dbReference>
<organism evidence="5">
    <name type="scientific">Salinispirillum sp. LH 10-3-1</name>
    <dbReference type="NCBI Taxonomy" id="2952525"/>
    <lineage>
        <taxon>Bacteria</taxon>
        <taxon>Pseudomonadati</taxon>
        <taxon>Pseudomonadota</taxon>
        <taxon>Gammaproteobacteria</taxon>
        <taxon>Oceanospirillales</taxon>
        <taxon>Saccharospirillaceae</taxon>
        <taxon>Salinispirillum</taxon>
    </lineage>
</organism>
<evidence type="ECO:0000259" key="4">
    <source>
        <dbReference type="PROSITE" id="PS50932"/>
    </source>
</evidence>
<dbReference type="SMART" id="SM00354">
    <property type="entry name" value="HTH_LACI"/>
    <property type="match status" value="1"/>
</dbReference>
<dbReference type="PROSITE" id="PS00356">
    <property type="entry name" value="HTH_LACI_1"/>
    <property type="match status" value="1"/>
</dbReference>
<dbReference type="GO" id="GO:0003700">
    <property type="term" value="F:DNA-binding transcription factor activity"/>
    <property type="evidence" value="ECO:0007669"/>
    <property type="project" value="TreeGrafter"/>
</dbReference>
<keyword evidence="2" id="KW-0238">DNA-binding</keyword>
<dbReference type="PANTHER" id="PTHR30146">
    <property type="entry name" value="LACI-RELATED TRANSCRIPTIONAL REPRESSOR"/>
    <property type="match status" value="1"/>
</dbReference>
<evidence type="ECO:0000256" key="1">
    <source>
        <dbReference type="ARBA" id="ARBA00023015"/>
    </source>
</evidence>
<dbReference type="Pfam" id="PF13377">
    <property type="entry name" value="Peripla_BP_3"/>
    <property type="match status" value="1"/>
</dbReference>
<evidence type="ECO:0000256" key="2">
    <source>
        <dbReference type="ARBA" id="ARBA00023125"/>
    </source>
</evidence>
<dbReference type="InterPro" id="IPR000843">
    <property type="entry name" value="HTH_LacI"/>
</dbReference>
<proteinExistence type="predicted"/>
<dbReference type="PROSITE" id="PS50932">
    <property type="entry name" value="HTH_LACI_2"/>
    <property type="match status" value="1"/>
</dbReference>
<dbReference type="InterPro" id="IPR010982">
    <property type="entry name" value="Lambda_DNA-bd_dom_sf"/>
</dbReference>
<dbReference type="AlphaFoldDB" id="A0AB38YES1"/>
<dbReference type="GO" id="GO:0000976">
    <property type="term" value="F:transcription cis-regulatory region binding"/>
    <property type="evidence" value="ECO:0007669"/>
    <property type="project" value="TreeGrafter"/>
</dbReference>
<dbReference type="EMBL" id="CP101717">
    <property type="protein sequence ID" value="WLD57860.1"/>
    <property type="molecule type" value="Genomic_DNA"/>
</dbReference>
<dbReference type="RefSeq" id="WP_304995143.1">
    <property type="nucleotide sequence ID" value="NZ_CP101717.1"/>
</dbReference>
<dbReference type="InterPro" id="IPR046335">
    <property type="entry name" value="LacI/GalR-like_sensor"/>
</dbReference>
<protein>
    <submittedName>
        <fullName evidence="5">Substrate-binding domain-containing protein</fullName>
    </submittedName>
</protein>
<dbReference type="PANTHER" id="PTHR30146:SF107">
    <property type="entry name" value="TRANSCRIPTIONAL REGULATOR"/>
    <property type="match status" value="1"/>
</dbReference>
<reference evidence="5" key="1">
    <citation type="submission" date="2022-07" db="EMBL/GenBank/DDBJ databases">
        <title>Complete genome sequence of Salinispirillum sp. LH10-3-1 capable of multiple carbohydrate inversion isolated from a soda lake.</title>
        <authorList>
            <person name="Liu J."/>
            <person name="Zhai Y."/>
            <person name="Zhang H."/>
            <person name="Yang H."/>
            <person name="Qu J."/>
            <person name="Li J."/>
        </authorList>
    </citation>
    <scope>NUCLEOTIDE SEQUENCE</scope>
    <source>
        <strain evidence="5">LH 10-3-1</strain>
    </source>
</reference>
<name>A0AB38YES1_9GAMM</name>
<evidence type="ECO:0000313" key="5">
    <source>
        <dbReference type="EMBL" id="WLD57860.1"/>
    </source>
</evidence>
<dbReference type="Gene3D" id="1.10.260.40">
    <property type="entry name" value="lambda repressor-like DNA-binding domains"/>
    <property type="match status" value="1"/>
</dbReference>
<dbReference type="Gene3D" id="3.40.50.2300">
    <property type="match status" value="2"/>
</dbReference>
<dbReference type="PRINTS" id="PR00036">
    <property type="entry name" value="HTHLACI"/>
</dbReference>